<keyword evidence="1" id="KW-1133">Transmembrane helix</keyword>
<organism evidence="2 3">
    <name type="scientific">Acetobacter okinawensis</name>
    <dbReference type="NCBI Taxonomy" id="1076594"/>
    <lineage>
        <taxon>Bacteria</taxon>
        <taxon>Pseudomonadati</taxon>
        <taxon>Pseudomonadota</taxon>
        <taxon>Alphaproteobacteria</taxon>
        <taxon>Acetobacterales</taxon>
        <taxon>Acetobacteraceae</taxon>
        <taxon>Acetobacter</taxon>
    </lineage>
</organism>
<proteinExistence type="predicted"/>
<reference evidence="3" key="1">
    <citation type="submission" date="2014-06" db="EMBL/GenBank/DDBJ databases">
        <authorList>
            <person name="Winans N.J."/>
            <person name="Newell P.D."/>
            <person name="Douglas A.E."/>
        </authorList>
    </citation>
    <scope>NUCLEOTIDE SEQUENCE [LARGE SCALE GENOMIC DNA]</scope>
</reference>
<feature type="transmembrane region" description="Helical" evidence="1">
    <location>
        <begin position="75"/>
        <end position="95"/>
    </location>
</feature>
<name>A0A252BSM2_9PROT</name>
<evidence type="ECO:0000256" key="1">
    <source>
        <dbReference type="SAM" id="Phobius"/>
    </source>
</evidence>
<keyword evidence="3" id="KW-1185">Reference proteome</keyword>
<protein>
    <submittedName>
        <fullName evidence="2">Uncharacterized protein</fullName>
    </submittedName>
</protein>
<evidence type="ECO:0000313" key="3">
    <source>
        <dbReference type="Proteomes" id="UP000194931"/>
    </source>
</evidence>
<accession>A0A252BSM2</accession>
<sequence>MDMLAPACAMTIITGMVAAVMAVHGCDLLPGLWVGPAWGRVAAPVAMVEAGPVPAVVVRRGEIDPVAVGRGVDPAYAPVAALAVVVPAVLVVANAPAQVHPIQARLAVVGDPAVVRVVVVPRGRHVAECPACVSGRV</sequence>
<comment type="caution">
    <text evidence="2">The sequence shown here is derived from an EMBL/GenBank/DDBJ whole genome shotgun (WGS) entry which is preliminary data.</text>
</comment>
<keyword evidence="1" id="KW-0472">Membrane</keyword>
<dbReference type="AlphaFoldDB" id="A0A252BSM2"/>
<dbReference type="EMBL" id="JOPJ01000025">
    <property type="protein sequence ID" value="OUJ11628.1"/>
    <property type="molecule type" value="Genomic_DNA"/>
</dbReference>
<gene>
    <name evidence="2" type="ORF">HK26_05795</name>
</gene>
<dbReference type="Proteomes" id="UP000194931">
    <property type="component" value="Unassembled WGS sequence"/>
</dbReference>
<evidence type="ECO:0000313" key="2">
    <source>
        <dbReference type="EMBL" id="OUJ11628.1"/>
    </source>
</evidence>
<keyword evidence="1" id="KW-0812">Transmembrane</keyword>